<evidence type="ECO:0000313" key="3">
    <source>
        <dbReference type="Proteomes" id="UP001321760"/>
    </source>
</evidence>
<keyword evidence="1" id="KW-0732">Signal</keyword>
<comment type="caution">
    <text evidence="2">The sequence shown here is derived from an EMBL/GenBank/DDBJ whole genome shotgun (WGS) entry which is preliminary data.</text>
</comment>
<name>A0AAV9H2L2_9PEZI</name>
<evidence type="ECO:0000256" key="1">
    <source>
        <dbReference type="SAM" id="SignalP"/>
    </source>
</evidence>
<protein>
    <submittedName>
        <fullName evidence="2">Uncharacterized protein</fullName>
    </submittedName>
</protein>
<reference evidence="2" key="1">
    <citation type="journal article" date="2023" name="Mol. Phylogenet. Evol.">
        <title>Genome-scale phylogeny and comparative genomics of the fungal order Sordariales.</title>
        <authorList>
            <person name="Hensen N."/>
            <person name="Bonometti L."/>
            <person name="Westerberg I."/>
            <person name="Brannstrom I.O."/>
            <person name="Guillou S."/>
            <person name="Cros-Aarteil S."/>
            <person name="Calhoun S."/>
            <person name="Haridas S."/>
            <person name="Kuo A."/>
            <person name="Mondo S."/>
            <person name="Pangilinan J."/>
            <person name="Riley R."/>
            <person name="LaButti K."/>
            <person name="Andreopoulos B."/>
            <person name="Lipzen A."/>
            <person name="Chen C."/>
            <person name="Yan M."/>
            <person name="Daum C."/>
            <person name="Ng V."/>
            <person name="Clum A."/>
            <person name="Steindorff A."/>
            <person name="Ohm R.A."/>
            <person name="Martin F."/>
            <person name="Silar P."/>
            <person name="Natvig D.O."/>
            <person name="Lalanne C."/>
            <person name="Gautier V."/>
            <person name="Ament-Velasquez S.L."/>
            <person name="Kruys A."/>
            <person name="Hutchinson M.I."/>
            <person name="Powell A.J."/>
            <person name="Barry K."/>
            <person name="Miller A.N."/>
            <person name="Grigoriev I.V."/>
            <person name="Debuchy R."/>
            <person name="Gladieux P."/>
            <person name="Hiltunen Thoren M."/>
            <person name="Johannesson H."/>
        </authorList>
    </citation>
    <scope>NUCLEOTIDE SEQUENCE</scope>
    <source>
        <strain evidence="2">PSN243</strain>
    </source>
</reference>
<evidence type="ECO:0000313" key="2">
    <source>
        <dbReference type="EMBL" id="KAK4454838.1"/>
    </source>
</evidence>
<proteinExistence type="predicted"/>
<dbReference type="AlphaFoldDB" id="A0AAV9H2L2"/>
<organism evidence="2 3">
    <name type="scientific">Podospora aff. communis PSN243</name>
    <dbReference type="NCBI Taxonomy" id="3040156"/>
    <lineage>
        <taxon>Eukaryota</taxon>
        <taxon>Fungi</taxon>
        <taxon>Dikarya</taxon>
        <taxon>Ascomycota</taxon>
        <taxon>Pezizomycotina</taxon>
        <taxon>Sordariomycetes</taxon>
        <taxon>Sordariomycetidae</taxon>
        <taxon>Sordariales</taxon>
        <taxon>Podosporaceae</taxon>
        <taxon>Podospora</taxon>
    </lineage>
</organism>
<feature type="chain" id="PRO_5043350635" evidence="1">
    <location>
        <begin position="16"/>
        <end position="203"/>
    </location>
</feature>
<reference evidence="2" key="2">
    <citation type="submission" date="2023-05" db="EMBL/GenBank/DDBJ databases">
        <authorList>
            <consortium name="Lawrence Berkeley National Laboratory"/>
            <person name="Steindorff A."/>
            <person name="Hensen N."/>
            <person name="Bonometti L."/>
            <person name="Westerberg I."/>
            <person name="Brannstrom I.O."/>
            <person name="Guillou S."/>
            <person name="Cros-Aarteil S."/>
            <person name="Calhoun S."/>
            <person name="Haridas S."/>
            <person name="Kuo A."/>
            <person name="Mondo S."/>
            <person name="Pangilinan J."/>
            <person name="Riley R."/>
            <person name="Labutti K."/>
            <person name="Andreopoulos B."/>
            <person name="Lipzen A."/>
            <person name="Chen C."/>
            <person name="Yanf M."/>
            <person name="Daum C."/>
            <person name="Ng V."/>
            <person name="Clum A."/>
            <person name="Ohm R."/>
            <person name="Martin F."/>
            <person name="Silar P."/>
            <person name="Natvig D."/>
            <person name="Lalanne C."/>
            <person name="Gautier V."/>
            <person name="Ament-Velasquez S.L."/>
            <person name="Kruys A."/>
            <person name="Hutchinson M.I."/>
            <person name="Powell A.J."/>
            <person name="Barry K."/>
            <person name="Miller A.N."/>
            <person name="Grigoriev I.V."/>
            <person name="Debuchy R."/>
            <person name="Gladieux P."/>
            <person name="Thoren M.H."/>
            <person name="Johannesson H."/>
        </authorList>
    </citation>
    <scope>NUCLEOTIDE SEQUENCE</scope>
    <source>
        <strain evidence="2">PSN243</strain>
    </source>
</reference>
<dbReference type="Proteomes" id="UP001321760">
    <property type="component" value="Unassembled WGS sequence"/>
</dbReference>
<feature type="signal peptide" evidence="1">
    <location>
        <begin position="1"/>
        <end position="15"/>
    </location>
</feature>
<keyword evidence="3" id="KW-1185">Reference proteome</keyword>
<gene>
    <name evidence="2" type="ORF">QBC34DRAFT_103059</name>
</gene>
<sequence>MKFSIVLSLALGVSAASFRKRSIGVQAFDGEYSFHAASIPAGAPEGYETSIAFLDNLAKRSTEAMEIVPEHLERRYESVQALRRLQRKQYSPNDFFECANANPAPASADCGVIVKNVLATGNDLVVARSSCLVFSYRTCQAFFCSLCSTLTTSTDFIGNQLDTVDALCVADGKAGTIVGEESPQYQLGFTRAGSGLPNYENCR</sequence>
<dbReference type="EMBL" id="MU865915">
    <property type="protein sequence ID" value="KAK4454838.1"/>
    <property type="molecule type" value="Genomic_DNA"/>
</dbReference>
<accession>A0AAV9H2L2</accession>